<evidence type="ECO:0000313" key="14">
    <source>
        <dbReference type="Proteomes" id="UP000509579"/>
    </source>
</evidence>
<dbReference type="RefSeq" id="WP_175504219.1">
    <property type="nucleotide sequence ID" value="NZ_CAURQT010000011.1"/>
</dbReference>
<keyword evidence="3" id="KW-0813">Transport</keyword>
<dbReference type="InterPro" id="IPR023614">
    <property type="entry name" value="Porin_dom_sf"/>
</dbReference>
<evidence type="ECO:0000259" key="12">
    <source>
        <dbReference type="Pfam" id="PF13609"/>
    </source>
</evidence>
<dbReference type="GO" id="GO:0006811">
    <property type="term" value="P:monoatomic ion transport"/>
    <property type="evidence" value="ECO:0007669"/>
    <property type="project" value="UniProtKB-KW"/>
</dbReference>
<sequence length="342" mass="36037">MKKSLLAMVAVLACAGAAHAQSTVKISGLVDVYAGSMQYAGAQRTSTVGSGGMTTSWLGFFGTEDLGGGLKAEFAISSFLRADVGNLGRYDGDPAFSRDANVALSGGFGTLRLGRSMAPNFLPTILANPYGDSFTISPLVLHANIANVPVWGFGNLTTPADTGWSNQVTYTTPSFGGFKANLHYQFGEQAGDSGKRNVGVNALYFGGPLTLVGFYENAKISNPVNPSPMNTKSDWMLGGAYDFGVAKAYGTYGRAEVDATNFEARTASLGLDVPVFNKAGTVKAAVARTEVEGTVNATRTTTSIGYDHFLSKRTDLYAVAMYDKVTDVRSGTSLVLGVRHRF</sequence>
<evidence type="ECO:0000256" key="2">
    <source>
        <dbReference type="ARBA" id="ARBA00011233"/>
    </source>
</evidence>
<comment type="subunit">
    <text evidence="2">Homotrimer.</text>
</comment>
<dbReference type="PANTHER" id="PTHR34501:SF9">
    <property type="entry name" value="MAJOR OUTER MEMBRANE PROTEIN P.IA"/>
    <property type="match status" value="1"/>
</dbReference>
<dbReference type="GO" id="GO:0015288">
    <property type="term" value="F:porin activity"/>
    <property type="evidence" value="ECO:0007669"/>
    <property type="project" value="UniProtKB-KW"/>
</dbReference>
<evidence type="ECO:0000256" key="10">
    <source>
        <dbReference type="ARBA" id="ARBA00023237"/>
    </source>
</evidence>
<keyword evidence="5" id="KW-0812">Transmembrane</keyword>
<evidence type="ECO:0000256" key="1">
    <source>
        <dbReference type="ARBA" id="ARBA00004571"/>
    </source>
</evidence>
<proteinExistence type="predicted"/>
<evidence type="ECO:0000313" key="13">
    <source>
        <dbReference type="EMBL" id="QKV53412.1"/>
    </source>
</evidence>
<dbReference type="CDD" id="cd00342">
    <property type="entry name" value="gram_neg_porins"/>
    <property type="match status" value="1"/>
</dbReference>
<keyword evidence="14" id="KW-1185">Reference proteome</keyword>
<feature type="chain" id="PRO_5026822813" evidence="11">
    <location>
        <begin position="21"/>
        <end position="342"/>
    </location>
</feature>
<dbReference type="SUPFAM" id="SSF56935">
    <property type="entry name" value="Porins"/>
    <property type="match status" value="1"/>
</dbReference>
<dbReference type="PANTHER" id="PTHR34501">
    <property type="entry name" value="PROTEIN YDDL-RELATED"/>
    <property type="match status" value="1"/>
</dbReference>
<dbReference type="InterPro" id="IPR050298">
    <property type="entry name" value="Gram-neg_bact_OMP"/>
</dbReference>
<evidence type="ECO:0000256" key="5">
    <source>
        <dbReference type="ARBA" id="ARBA00022692"/>
    </source>
</evidence>
<dbReference type="GO" id="GO:0009279">
    <property type="term" value="C:cell outer membrane"/>
    <property type="evidence" value="ECO:0007669"/>
    <property type="project" value="UniProtKB-SubCell"/>
</dbReference>
<evidence type="ECO:0000256" key="7">
    <source>
        <dbReference type="ARBA" id="ARBA00023065"/>
    </source>
</evidence>
<protein>
    <submittedName>
        <fullName evidence="13">Porin</fullName>
    </submittedName>
</protein>
<comment type="subcellular location">
    <subcellularLocation>
        <location evidence="1">Cell outer membrane</location>
        <topology evidence="1">Multi-pass membrane protein</topology>
    </subcellularLocation>
</comment>
<keyword evidence="8" id="KW-0626">Porin</keyword>
<dbReference type="Gene3D" id="2.40.160.10">
    <property type="entry name" value="Porin"/>
    <property type="match status" value="1"/>
</dbReference>
<feature type="domain" description="Porin" evidence="12">
    <location>
        <begin position="7"/>
        <end position="325"/>
    </location>
</feature>
<keyword evidence="7" id="KW-0406">Ion transport</keyword>
<dbReference type="KEGG" id="aant:HUK68_11200"/>
<dbReference type="GO" id="GO:0046930">
    <property type="term" value="C:pore complex"/>
    <property type="evidence" value="ECO:0007669"/>
    <property type="project" value="UniProtKB-KW"/>
</dbReference>
<evidence type="ECO:0000256" key="11">
    <source>
        <dbReference type="SAM" id="SignalP"/>
    </source>
</evidence>
<name>A0A6N1X5S5_9BURK</name>
<evidence type="ECO:0000256" key="4">
    <source>
        <dbReference type="ARBA" id="ARBA00022452"/>
    </source>
</evidence>
<gene>
    <name evidence="13" type="ORF">HUK68_11200</name>
</gene>
<dbReference type="InterPro" id="IPR033900">
    <property type="entry name" value="Gram_neg_porin_domain"/>
</dbReference>
<reference evidence="13 14" key="1">
    <citation type="submission" date="2020-06" db="EMBL/GenBank/DDBJ databases">
        <title>Acidovorax antarctica sp. nov., isolated from Corinth ice sheet soil, Antarctic Fields Peninsula.</title>
        <authorList>
            <person name="Xu Q."/>
            <person name="Peng F."/>
        </authorList>
    </citation>
    <scope>NUCLEOTIDE SEQUENCE [LARGE SCALE GENOMIC DNA]</scope>
    <source>
        <strain evidence="13 14">16-35-5</strain>
    </source>
</reference>
<keyword evidence="6 11" id="KW-0732">Signal</keyword>
<evidence type="ECO:0000256" key="8">
    <source>
        <dbReference type="ARBA" id="ARBA00023114"/>
    </source>
</evidence>
<evidence type="ECO:0000256" key="9">
    <source>
        <dbReference type="ARBA" id="ARBA00023136"/>
    </source>
</evidence>
<organism evidence="13 14">
    <name type="scientific">Comamonas antarctica</name>
    <dbReference type="NCBI Taxonomy" id="2743470"/>
    <lineage>
        <taxon>Bacteria</taxon>
        <taxon>Pseudomonadati</taxon>
        <taxon>Pseudomonadota</taxon>
        <taxon>Betaproteobacteria</taxon>
        <taxon>Burkholderiales</taxon>
        <taxon>Comamonadaceae</taxon>
        <taxon>Comamonas</taxon>
    </lineage>
</organism>
<keyword evidence="10" id="KW-0998">Cell outer membrane</keyword>
<keyword evidence="4" id="KW-1134">Transmembrane beta strand</keyword>
<evidence type="ECO:0000256" key="3">
    <source>
        <dbReference type="ARBA" id="ARBA00022448"/>
    </source>
</evidence>
<dbReference type="EMBL" id="CP054840">
    <property type="protein sequence ID" value="QKV53412.1"/>
    <property type="molecule type" value="Genomic_DNA"/>
</dbReference>
<feature type="signal peptide" evidence="11">
    <location>
        <begin position="1"/>
        <end position="20"/>
    </location>
</feature>
<dbReference type="Proteomes" id="UP000509579">
    <property type="component" value="Chromosome"/>
</dbReference>
<dbReference type="Pfam" id="PF13609">
    <property type="entry name" value="Porin_4"/>
    <property type="match status" value="1"/>
</dbReference>
<dbReference type="AlphaFoldDB" id="A0A6N1X5S5"/>
<accession>A0A6N1X5S5</accession>
<evidence type="ECO:0000256" key="6">
    <source>
        <dbReference type="ARBA" id="ARBA00022729"/>
    </source>
</evidence>
<keyword evidence="9" id="KW-0472">Membrane</keyword>